<dbReference type="OrthoDB" id="8954335at2759"/>
<dbReference type="GO" id="GO:0016787">
    <property type="term" value="F:hydrolase activity"/>
    <property type="evidence" value="ECO:0007669"/>
    <property type="project" value="UniProtKB-KW"/>
</dbReference>
<keyword evidence="1" id="KW-0175">Coiled coil</keyword>
<dbReference type="Gene3D" id="3.40.50.300">
    <property type="entry name" value="P-loop containing nucleotide triphosphate hydrolases"/>
    <property type="match status" value="1"/>
</dbReference>
<name>A0A2J6TAI7_9HELO</name>
<evidence type="ECO:0000256" key="2">
    <source>
        <dbReference type="SAM" id="MobiDB-lite"/>
    </source>
</evidence>
<evidence type="ECO:0000313" key="4">
    <source>
        <dbReference type="EMBL" id="PMD60047.1"/>
    </source>
</evidence>
<evidence type="ECO:0000313" key="5">
    <source>
        <dbReference type="Proteomes" id="UP000235371"/>
    </source>
</evidence>
<dbReference type="Pfam" id="PF01926">
    <property type="entry name" value="MMR_HSR1"/>
    <property type="match status" value="1"/>
</dbReference>
<dbReference type="RefSeq" id="XP_024736951.1">
    <property type="nucleotide sequence ID" value="XM_024876959.1"/>
</dbReference>
<dbReference type="GeneID" id="36585036"/>
<dbReference type="InterPro" id="IPR027417">
    <property type="entry name" value="P-loop_NTPase"/>
</dbReference>
<feature type="domain" description="G" evidence="3">
    <location>
        <begin position="1"/>
        <end position="59"/>
    </location>
</feature>
<dbReference type="EMBL" id="KZ613803">
    <property type="protein sequence ID" value="PMD60047.1"/>
    <property type="molecule type" value="Genomic_DNA"/>
</dbReference>
<dbReference type="AlphaFoldDB" id="A0A2J6TAI7"/>
<dbReference type="InterPro" id="IPR006073">
    <property type="entry name" value="GTP-bd"/>
</dbReference>
<feature type="coiled-coil region" evidence="1">
    <location>
        <begin position="212"/>
        <end position="239"/>
    </location>
</feature>
<dbReference type="InParanoid" id="A0A2J6TAI7"/>
<organism evidence="4 5">
    <name type="scientific">Hyaloscypha bicolor E</name>
    <dbReference type="NCBI Taxonomy" id="1095630"/>
    <lineage>
        <taxon>Eukaryota</taxon>
        <taxon>Fungi</taxon>
        <taxon>Dikarya</taxon>
        <taxon>Ascomycota</taxon>
        <taxon>Pezizomycotina</taxon>
        <taxon>Leotiomycetes</taxon>
        <taxon>Helotiales</taxon>
        <taxon>Hyaloscyphaceae</taxon>
        <taxon>Hyaloscypha</taxon>
        <taxon>Hyaloscypha bicolor</taxon>
    </lineage>
</organism>
<reference evidence="4 5" key="1">
    <citation type="submission" date="2016-04" db="EMBL/GenBank/DDBJ databases">
        <title>A degradative enzymes factory behind the ericoid mycorrhizal symbiosis.</title>
        <authorList>
            <consortium name="DOE Joint Genome Institute"/>
            <person name="Martino E."/>
            <person name="Morin E."/>
            <person name="Grelet G."/>
            <person name="Kuo A."/>
            <person name="Kohler A."/>
            <person name="Daghino S."/>
            <person name="Barry K."/>
            <person name="Choi C."/>
            <person name="Cichocki N."/>
            <person name="Clum A."/>
            <person name="Copeland A."/>
            <person name="Hainaut M."/>
            <person name="Haridas S."/>
            <person name="Labutti K."/>
            <person name="Lindquist E."/>
            <person name="Lipzen A."/>
            <person name="Khouja H.-R."/>
            <person name="Murat C."/>
            <person name="Ohm R."/>
            <person name="Olson A."/>
            <person name="Spatafora J."/>
            <person name="Veneault-Fourrey C."/>
            <person name="Henrissat B."/>
            <person name="Grigoriev I."/>
            <person name="Martin F."/>
            <person name="Perotto S."/>
        </authorList>
    </citation>
    <scope>NUCLEOTIDE SEQUENCE [LARGE SCALE GENOMIC DNA]</scope>
    <source>
        <strain evidence="4 5">E</strain>
    </source>
</reference>
<accession>A0A2J6TAI7</accession>
<protein>
    <submittedName>
        <fullName evidence="4">P-loop containing nucleoside triphosphate hydrolase protein</fullName>
    </submittedName>
</protein>
<keyword evidence="4" id="KW-0378">Hydrolase</keyword>
<proteinExistence type="predicted"/>
<dbReference type="STRING" id="1095630.A0A2J6TAI7"/>
<gene>
    <name evidence="4" type="ORF">K444DRAFT_561779</name>
</gene>
<feature type="compositionally biased region" description="Basic and acidic residues" evidence="2">
    <location>
        <begin position="310"/>
        <end position="340"/>
    </location>
</feature>
<feature type="region of interest" description="Disordered" evidence="2">
    <location>
        <begin position="309"/>
        <end position="340"/>
    </location>
</feature>
<evidence type="ECO:0000256" key="1">
    <source>
        <dbReference type="SAM" id="Coils"/>
    </source>
</evidence>
<sequence length="443" mass="51860">MGVTGAGKSTFISLLSDQEIEIGHGLQSCTTKVGVYYFKYQGIRIFLVDTPGFDDTNRSDSEVLKDVAFWLAASYTKEARLAGIIYLHRISDPKMGGSALRNLRMFTKLCGSNNLKSVVLVTTHWANAETGISVTESTGQARINELVEKKDFWGAMIERGSRVERHDGSKQSALRIVGAIIDRKVRVVLDIQRQLIDERMNLDDTDAAQALRSELIAERKKFEARLVELKDDMEFAIQEKDMIWQQKIKEEQARNKADIEKTHAETAALRTNLQKIAKEKDEQFRKFQEEMAAQHRKYEAQIKQTTEALEAAREEQRRRADEHERQRREDAAQAARKAEEYQRSVIEMQNRMREEHDEAILAQMEKEKQDRERWYQQQREEARAAAEAADLRWESQQRIERAREQRLIDEKNEAYRRIKEVEREQNKRAWYNPSRWFNGKYRD</sequence>
<dbReference type="GO" id="GO:0005525">
    <property type="term" value="F:GTP binding"/>
    <property type="evidence" value="ECO:0007669"/>
    <property type="project" value="InterPro"/>
</dbReference>
<dbReference type="Proteomes" id="UP000235371">
    <property type="component" value="Unassembled WGS sequence"/>
</dbReference>
<keyword evidence="5" id="KW-1185">Reference proteome</keyword>
<evidence type="ECO:0000259" key="3">
    <source>
        <dbReference type="Pfam" id="PF01926"/>
    </source>
</evidence>
<dbReference type="SUPFAM" id="SSF52540">
    <property type="entry name" value="P-loop containing nucleoside triphosphate hydrolases"/>
    <property type="match status" value="1"/>
</dbReference>